<protein>
    <submittedName>
        <fullName evidence="10">ABC transporter permease subunit</fullName>
    </submittedName>
</protein>
<evidence type="ECO:0000256" key="6">
    <source>
        <dbReference type="ARBA" id="ARBA00022989"/>
    </source>
</evidence>
<evidence type="ECO:0000256" key="1">
    <source>
        <dbReference type="ARBA" id="ARBA00004651"/>
    </source>
</evidence>
<dbReference type="EMBL" id="JASDDP010000019">
    <property type="protein sequence ID" value="MDJ1645883.1"/>
    <property type="molecule type" value="Genomic_DNA"/>
</dbReference>
<dbReference type="Gene3D" id="1.10.3720.10">
    <property type="entry name" value="MetI-like"/>
    <property type="match status" value="1"/>
</dbReference>
<evidence type="ECO:0000256" key="4">
    <source>
        <dbReference type="ARBA" id="ARBA00022475"/>
    </source>
</evidence>
<feature type="transmembrane region" description="Helical" evidence="8">
    <location>
        <begin position="138"/>
        <end position="159"/>
    </location>
</feature>
<evidence type="ECO:0000256" key="8">
    <source>
        <dbReference type="RuleBase" id="RU363032"/>
    </source>
</evidence>
<dbReference type="InterPro" id="IPR035906">
    <property type="entry name" value="MetI-like_sf"/>
</dbReference>
<keyword evidence="7 8" id="KW-0472">Membrane</keyword>
<dbReference type="InterPro" id="IPR051789">
    <property type="entry name" value="Bact_Polyamine_Transport"/>
</dbReference>
<feature type="transmembrane region" description="Helical" evidence="8">
    <location>
        <begin position="63"/>
        <end position="91"/>
    </location>
</feature>
<feature type="transmembrane region" description="Helical" evidence="8">
    <location>
        <begin position="235"/>
        <end position="257"/>
    </location>
</feature>
<keyword evidence="5 8" id="KW-0812">Transmembrane</keyword>
<gene>
    <name evidence="10" type="ORF">QLQ80_02195</name>
</gene>
<dbReference type="SUPFAM" id="SSF161098">
    <property type="entry name" value="MetI-like"/>
    <property type="match status" value="1"/>
</dbReference>
<accession>A0AAJ1UZM7</accession>
<keyword evidence="6 8" id="KW-1133">Transmembrane helix</keyword>
<feature type="transmembrane region" description="Helical" evidence="8">
    <location>
        <begin position="12"/>
        <end position="32"/>
    </location>
</feature>
<proteinExistence type="inferred from homology"/>
<keyword evidence="3 8" id="KW-0813">Transport</keyword>
<dbReference type="GO" id="GO:0055085">
    <property type="term" value="P:transmembrane transport"/>
    <property type="evidence" value="ECO:0007669"/>
    <property type="project" value="InterPro"/>
</dbReference>
<evidence type="ECO:0000313" key="10">
    <source>
        <dbReference type="EMBL" id="MDJ1645883.1"/>
    </source>
</evidence>
<comment type="caution">
    <text evidence="10">The sequence shown here is derived from an EMBL/GenBank/DDBJ whole genome shotgun (WGS) entry which is preliminary data.</text>
</comment>
<evidence type="ECO:0000256" key="7">
    <source>
        <dbReference type="ARBA" id="ARBA00023136"/>
    </source>
</evidence>
<evidence type="ECO:0000256" key="2">
    <source>
        <dbReference type="ARBA" id="ARBA00007069"/>
    </source>
</evidence>
<dbReference type="CDD" id="cd06261">
    <property type="entry name" value="TM_PBP2"/>
    <property type="match status" value="1"/>
</dbReference>
<dbReference type="GO" id="GO:0005886">
    <property type="term" value="C:plasma membrane"/>
    <property type="evidence" value="ECO:0007669"/>
    <property type="project" value="UniProtKB-SubCell"/>
</dbReference>
<comment type="subcellular location">
    <subcellularLocation>
        <location evidence="1 8">Cell membrane</location>
        <topology evidence="1 8">Multi-pass membrane protein</topology>
    </subcellularLocation>
</comment>
<feature type="domain" description="ABC transmembrane type-1" evidence="9">
    <location>
        <begin position="65"/>
        <end position="256"/>
    </location>
</feature>
<evidence type="ECO:0000256" key="5">
    <source>
        <dbReference type="ARBA" id="ARBA00022692"/>
    </source>
</evidence>
<dbReference type="RefSeq" id="WP_283827297.1">
    <property type="nucleotide sequence ID" value="NZ_JASDDP010000019.1"/>
</dbReference>
<reference evidence="10" key="1">
    <citation type="submission" date="2023-05" db="EMBL/GenBank/DDBJ databases">
        <title>Mycoplasma phocimorsus sp. nov., isolated from Scandinavian patients with seal finger or septic arthritis after contact with seals.</title>
        <authorList>
            <person name="Skafte-Holm A."/>
            <person name="Pedersen T.R."/>
            <person name="Froelund M."/>
            <person name="Stegger M."/>
            <person name="Qvortrup K."/>
            <person name="Michaels D.L."/>
            <person name="Brown D.R."/>
            <person name="Jensen J.S."/>
        </authorList>
    </citation>
    <scope>NUCLEOTIDE SEQUENCE</scope>
    <source>
        <strain evidence="10">M5725</strain>
    </source>
</reference>
<comment type="similarity">
    <text evidence="2">Belongs to the binding-protein-dependent transport system permease family. CysTW subfamily.</text>
</comment>
<dbReference type="Pfam" id="PF00528">
    <property type="entry name" value="BPD_transp_1"/>
    <property type="match status" value="1"/>
</dbReference>
<feature type="transmembrane region" description="Helical" evidence="8">
    <location>
        <begin position="111"/>
        <end position="132"/>
    </location>
</feature>
<sequence length="269" mass="30431">MSKINKVFRNSFIILILVLTYIPLIFALIFSFNKPTDKGYVPTSWNGFTISNWTTFFNESRDIALINSVIIAISVILIVIPLSLITVFALWRQKNKLPETVVKTTYNIPLINPEVITAISLIITFSAMGITLSYKSEGMLRAIFGHVIISLPYCISIMYPASEKFNKNQFEASQDLGYSKIRSWFKLYLTHMIPSIIFSSTISIFFSFDDFIVTRLLSNTSTLGTKLYEGVFRTWGLVVGATLMIITLIGSVIFTIVKTKKTQKIKKSV</sequence>
<dbReference type="PANTHER" id="PTHR43848:SF2">
    <property type="entry name" value="PUTRESCINE TRANSPORT SYSTEM PERMEASE PROTEIN POTI"/>
    <property type="match status" value="1"/>
</dbReference>
<dbReference type="PROSITE" id="PS50928">
    <property type="entry name" value="ABC_TM1"/>
    <property type="match status" value="1"/>
</dbReference>
<organism evidence="10 11">
    <name type="scientific">Mycoplasma phocimorsus</name>
    <dbReference type="NCBI Taxonomy" id="3045839"/>
    <lineage>
        <taxon>Bacteria</taxon>
        <taxon>Bacillati</taxon>
        <taxon>Mycoplasmatota</taxon>
        <taxon>Mollicutes</taxon>
        <taxon>Mycoplasmataceae</taxon>
        <taxon>Mycoplasma</taxon>
    </lineage>
</organism>
<feature type="transmembrane region" description="Helical" evidence="8">
    <location>
        <begin position="187"/>
        <end position="208"/>
    </location>
</feature>
<dbReference type="Proteomes" id="UP001224428">
    <property type="component" value="Unassembled WGS sequence"/>
</dbReference>
<name>A0AAJ1UZM7_9MOLU</name>
<dbReference type="AlphaFoldDB" id="A0AAJ1UZM7"/>
<evidence type="ECO:0000259" key="9">
    <source>
        <dbReference type="PROSITE" id="PS50928"/>
    </source>
</evidence>
<dbReference type="PANTHER" id="PTHR43848">
    <property type="entry name" value="PUTRESCINE TRANSPORT SYSTEM PERMEASE PROTEIN POTI"/>
    <property type="match status" value="1"/>
</dbReference>
<evidence type="ECO:0000313" key="11">
    <source>
        <dbReference type="Proteomes" id="UP001224428"/>
    </source>
</evidence>
<evidence type="ECO:0000256" key="3">
    <source>
        <dbReference type="ARBA" id="ARBA00022448"/>
    </source>
</evidence>
<keyword evidence="4" id="KW-1003">Cell membrane</keyword>
<dbReference type="InterPro" id="IPR000515">
    <property type="entry name" value="MetI-like"/>
</dbReference>
<keyword evidence="11" id="KW-1185">Reference proteome</keyword>